<organism evidence="1 2">
    <name type="scientific">Marivita geojedonensis</name>
    <dbReference type="NCBI Taxonomy" id="1123756"/>
    <lineage>
        <taxon>Bacteria</taxon>
        <taxon>Pseudomonadati</taxon>
        <taxon>Pseudomonadota</taxon>
        <taxon>Alphaproteobacteria</taxon>
        <taxon>Rhodobacterales</taxon>
        <taxon>Roseobacteraceae</taxon>
        <taxon>Marivita</taxon>
    </lineage>
</organism>
<gene>
    <name evidence="1" type="ORF">MGEO_18330</name>
</gene>
<evidence type="ECO:0000313" key="2">
    <source>
        <dbReference type="Proteomes" id="UP000193926"/>
    </source>
</evidence>
<name>A0A1X4NED1_9RHOB</name>
<dbReference type="STRING" id="1123756.MGEO_18330"/>
<keyword evidence="2" id="KW-1185">Reference proteome</keyword>
<sequence>MALDFSTLTPEEQVTAIFVGYYNRAPAVPGLNAYVADLAAGQSLADVARSFVPQAETLALYPSLGSAQISEADAIQLVTDVFNNLFGRDPSNIGPDNFWVQELLTPGAEVGQVILNIMSGAQGDDLLVLNNKIAVGSAYVEAAIAAGVDGTGDLKDTILDDVDGTQNSVNDALDAIAAAFPVTEPSVPGEERLLTSGTDVLDGTENDDMFNAYIQQNPFAGGVSNSLSSADRLDGKGGYDTLYAELSFELFGVSNLGVTDVQPRVKNIEEILIEARDFGDRDNDQEFPFDGDDEWDEDELAVVVDAKHITDHVKIGSYYSDGDLKIENVTTLTSDGSVRNTDAITVVMDHTDNFNSDDDASDLVVLFDEDYLLSGQDSAGEAVFFLLDQDAELRLKRGQAAEGRLDEIDKNGIRVLVNGSEVDISFADELLDEANPNEVNSHDAFIAALQAPLQDAIAAGLLPAGSTIEKRDYSTVLLDDEGLPLNQAALQDGSFSELIPGIVFTSGDGSEVTALGFTAPDELTGEFNVFGRFDDDFAIEDQPISVNIELEKVGREGEGGDLIVGSKVVDNSDEGMGIEVFHVSVKGEDNKPSNLTQLATTNSYLDAIYVKTHEDFVDADSHASLTIRGGSDGSNDSPDQDNEAFGQSSLNLFDASAFLGDLTLGNDEDIDDLITLIADGGGDVTFFGEVDLEANHSILTGAGNDLIDLNIDGDAVDVIGTSHITNTGAGDDEVIVSTESGVSQETMFLLDNLDINTGSGEDLVEINGYMRFEIDAGDDSDFVILNASSGSNESRDIGDGTGIQDFAPRVLYQAELTVMFAGFEETVRVNTTAGNNYVATQLDINAAIAAAIANNPELARLLTVTELDGLQEIRVQSTVEGENEFGISLYQPGVVASAPGEGQVVLSSTSDWQAVARGLIQTGEVDNSIPVDTADETRGVLNNIAGSLNEDGTVGTEDALGTGQHTYDFIYDGDFGSNASSSSSDTSLNHSEVDMGDGSNDLLVLDSNPLSASTLQITQEFGKVSVVNFFTDVSNPSFVSGSAPATLYDEEGDVGRHALDFTAYLDNMVDPSDNDNAWSTVMSPVELSGDTGGFGIDLAADDASANSVSFLSFDETVTDSISFASLTGSQLIAALNGSAGTTVTGGLVDADLDAIATANLIGTVQDHIVMVENEQNLGEFKVFYLTSTLGSDGNITAGGDFTTGQLLGTIDFGATFTVGDSPSGDFGSSTLFTEANLIGSVKADAETDAWLNL</sequence>
<dbReference type="RefSeq" id="WP_085641123.1">
    <property type="nucleotide sequence ID" value="NZ_JFKC01000027.1"/>
</dbReference>
<proteinExistence type="predicted"/>
<protein>
    <recommendedName>
        <fullName evidence="3">DUF4214 domain-containing protein</fullName>
    </recommendedName>
</protein>
<dbReference type="OrthoDB" id="7748064at2"/>
<dbReference type="Proteomes" id="UP000193926">
    <property type="component" value="Unassembled WGS sequence"/>
</dbReference>
<accession>A0A1X4NED1</accession>
<evidence type="ECO:0000313" key="1">
    <source>
        <dbReference type="EMBL" id="OSQ45277.1"/>
    </source>
</evidence>
<reference evidence="1 2" key="1">
    <citation type="submission" date="2014-03" db="EMBL/GenBank/DDBJ databases">
        <title>The draft genome sequence of Marivita geojedonensis KCTC 23882.</title>
        <authorList>
            <person name="Lai Q."/>
            <person name="Shao Z."/>
        </authorList>
    </citation>
    <scope>NUCLEOTIDE SEQUENCE [LARGE SCALE GENOMIC DNA]</scope>
    <source>
        <strain evidence="1 2">DPG-138</strain>
    </source>
</reference>
<dbReference type="AlphaFoldDB" id="A0A1X4NED1"/>
<dbReference type="EMBL" id="JFKC01000027">
    <property type="protein sequence ID" value="OSQ45277.1"/>
    <property type="molecule type" value="Genomic_DNA"/>
</dbReference>
<evidence type="ECO:0008006" key="3">
    <source>
        <dbReference type="Google" id="ProtNLM"/>
    </source>
</evidence>
<comment type="caution">
    <text evidence="1">The sequence shown here is derived from an EMBL/GenBank/DDBJ whole genome shotgun (WGS) entry which is preliminary data.</text>
</comment>